<evidence type="ECO:0000259" key="1">
    <source>
        <dbReference type="Pfam" id="PF01872"/>
    </source>
</evidence>
<dbReference type="PANTHER" id="PTHR38011:SF11">
    <property type="entry name" value="2,5-DIAMINO-6-RIBOSYLAMINO-4(3H)-PYRIMIDINONE 5'-PHOSPHATE REDUCTASE"/>
    <property type="match status" value="1"/>
</dbReference>
<feature type="domain" description="Bacterial bifunctional deaminase-reductase C-terminal" evidence="1">
    <location>
        <begin position="2"/>
        <end position="168"/>
    </location>
</feature>
<gene>
    <name evidence="2" type="ORF">A4R43_24210</name>
</gene>
<protein>
    <recommendedName>
        <fullName evidence="1">Bacterial bifunctional deaminase-reductase C-terminal domain-containing protein</fullName>
    </recommendedName>
</protein>
<dbReference type="InterPro" id="IPR002734">
    <property type="entry name" value="RibDG_C"/>
</dbReference>
<name>A0A344LAZ6_9PSEU</name>
<dbReference type="InterPro" id="IPR024072">
    <property type="entry name" value="DHFR-like_dom_sf"/>
</dbReference>
<organism evidence="2 3">
    <name type="scientific">Amycolatopsis albispora</name>
    <dbReference type="NCBI Taxonomy" id="1804986"/>
    <lineage>
        <taxon>Bacteria</taxon>
        <taxon>Bacillati</taxon>
        <taxon>Actinomycetota</taxon>
        <taxon>Actinomycetes</taxon>
        <taxon>Pseudonocardiales</taxon>
        <taxon>Pseudonocardiaceae</taxon>
        <taxon>Amycolatopsis</taxon>
    </lineage>
</organism>
<reference evidence="2 3" key="1">
    <citation type="submission" date="2016-04" db="EMBL/GenBank/DDBJ databases">
        <title>Complete genome sequence and analysis of deep-sea sediment isolate, Amycolatopsis sp. WP1.</title>
        <authorList>
            <person name="Wang H."/>
            <person name="Chen S."/>
            <person name="Wu Q."/>
        </authorList>
    </citation>
    <scope>NUCLEOTIDE SEQUENCE [LARGE SCALE GENOMIC DNA]</scope>
    <source>
        <strain evidence="2 3">WP1</strain>
    </source>
</reference>
<dbReference type="GO" id="GO:0008703">
    <property type="term" value="F:5-amino-6-(5-phosphoribosylamino)uracil reductase activity"/>
    <property type="evidence" value="ECO:0007669"/>
    <property type="project" value="InterPro"/>
</dbReference>
<dbReference type="RefSeq" id="WP_113694476.1">
    <property type="nucleotide sequence ID" value="NZ_CP015163.1"/>
</dbReference>
<proteinExistence type="predicted"/>
<dbReference type="PANTHER" id="PTHR38011">
    <property type="entry name" value="DIHYDROFOLATE REDUCTASE FAMILY PROTEIN (AFU_ORTHOLOGUE AFUA_8G06820)"/>
    <property type="match status" value="1"/>
</dbReference>
<sequence>MRKIVASLFISLDGVVEAPETWQGPFFDDRMGEVTGSRFTEAGALLLGRKTYEIFASHWPNETEDALAGVLNSVPKLVLSTTLDSVDWTPSTLINTDAAAKLAEEKARDGGDILVSGSVSVVRWLLAEGLLDELELLVHPTVLGKGERLFDNTQVNFEVAETEQFPGGAVRIVYRPVAG</sequence>
<dbReference type="InterPro" id="IPR050765">
    <property type="entry name" value="Riboflavin_Biosynth_HTPR"/>
</dbReference>
<dbReference type="EMBL" id="CP015163">
    <property type="protein sequence ID" value="AXB45220.1"/>
    <property type="molecule type" value="Genomic_DNA"/>
</dbReference>
<dbReference type="OrthoDB" id="3471694at2"/>
<evidence type="ECO:0000313" key="3">
    <source>
        <dbReference type="Proteomes" id="UP000250434"/>
    </source>
</evidence>
<evidence type="ECO:0000313" key="2">
    <source>
        <dbReference type="EMBL" id="AXB45220.1"/>
    </source>
</evidence>
<dbReference type="Proteomes" id="UP000250434">
    <property type="component" value="Chromosome"/>
</dbReference>
<dbReference type="Pfam" id="PF01872">
    <property type="entry name" value="RibD_C"/>
    <property type="match status" value="1"/>
</dbReference>
<dbReference type="KEGG" id="aab:A4R43_24210"/>
<keyword evidence="3" id="KW-1185">Reference proteome</keyword>
<dbReference type="GO" id="GO:0009231">
    <property type="term" value="P:riboflavin biosynthetic process"/>
    <property type="evidence" value="ECO:0007669"/>
    <property type="project" value="InterPro"/>
</dbReference>
<dbReference type="Gene3D" id="3.40.430.10">
    <property type="entry name" value="Dihydrofolate Reductase, subunit A"/>
    <property type="match status" value="1"/>
</dbReference>
<accession>A0A344LAZ6</accession>
<dbReference type="SUPFAM" id="SSF53597">
    <property type="entry name" value="Dihydrofolate reductase-like"/>
    <property type="match status" value="1"/>
</dbReference>
<dbReference type="AlphaFoldDB" id="A0A344LAZ6"/>